<dbReference type="EMBL" id="CP126101">
    <property type="protein sequence ID" value="WHY53121.1"/>
    <property type="molecule type" value="Genomic_DNA"/>
</dbReference>
<evidence type="ECO:0000313" key="1">
    <source>
        <dbReference type="EMBL" id="QGG50770.1"/>
    </source>
</evidence>
<evidence type="ECO:0000313" key="4">
    <source>
        <dbReference type="Proteomes" id="UP001178322"/>
    </source>
</evidence>
<dbReference type="EMBL" id="CP045835">
    <property type="protein sequence ID" value="QGG50770.1"/>
    <property type="molecule type" value="Genomic_DNA"/>
</dbReference>
<evidence type="ECO:0000313" key="2">
    <source>
        <dbReference type="EMBL" id="WHY53121.1"/>
    </source>
</evidence>
<dbReference type="Proteomes" id="UP000373269">
    <property type="component" value="Chromosome"/>
</dbReference>
<protein>
    <submittedName>
        <fullName evidence="2">Uncharacterized protein</fullName>
    </submittedName>
</protein>
<keyword evidence="3" id="KW-1185">Reference proteome</keyword>
<reference evidence="1 3" key="1">
    <citation type="submission" date="2019-11" db="EMBL/GenBank/DDBJ databases">
        <title>Whole Genome Sequencing and Comparative Genomic Analyses of Lysinibacillus pakistanensis LZH-9, a Halotolerant Strain with Excellent COD Removal Capability.</title>
        <authorList>
            <person name="Zhou H."/>
        </authorList>
    </citation>
    <scope>NUCLEOTIDE SEQUENCE [LARGE SCALE GENOMIC DNA]</scope>
    <source>
        <strain evidence="1 3">LZH-9</strain>
    </source>
</reference>
<organism evidence="2 4">
    <name type="scientific">Lysinibacillus pakistanensis</name>
    <dbReference type="NCBI Taxonomy" id="759811"/>
    <lineage>
        <taxon>Bacteria</taxon>
        <taxon>Bacillati</taxon>
        <taxon>Bacillota</taxon>
        <taxon>Bacilli</taxon>
        <taxon>Bacillales</taxon>
        <taxon>Bacillaceae</taxon>
        <taxon>Lysinibacillus</taxon>
    </lineage>
</organism>
<name>A0AAX3WZ40_9BACI</name>
<gene>
    <name evidence="1" type="ORF">GDS87_07290</name>
    <name evidence="2" type="ORF">QNH24_07720</name>
</gene>
<dbReference type="RefSeq" id="WP_054771232.1">
    <property type="nucleotide sequence ID" value="NZ_CP045835.1"/>
</dbReference>
<sequence length="60" mass="6941">MSTVKNEHTKGFKVDCLAMALAYKEMGDLNLTIAKEMDYLEWEAIRIIESFLEKMNALEI</sequence>
<proteinExistence type="predicted"/>
<dbReference type="Proteomes" id="UP001178322">
    <property type="component" value="Chromosome"/>
</dbReference>
<dbReference type="AlphaFoldDB" id="A0AAX3WZ40"/>
<accession>A0AAX3WZ40</accession>
<reference evidence="2" key="2">
    <citation type="submission" date="2023-05" db="EMBL/GenBank/DDBJ databases">
        <title>Comparative genomics of Bacillaceae isolates and their secondary metabolite potential.</title>
        <authorList>
            <person name="Song L."/>
            <person name="Nielsen L.J."/>
            <person name="Mohite O."/>
            <person name="Xu X."/>
            <person name="Weber T."/>
            <person name="Kovacs A.T."/>
        </authorList>
    </citation>
    <scope>NUCLEOTIDE SEQUENCE</scope>
    <source>
        <strain evidence="2">LY1</strain>
    </source>
</reference>
<evidence type="ECO:0000313" key="3">
    <source>
        <dbReference type="Proteomes" id="UP000373269"/>
    </source>
</evidence>